<keyword evidence="4" id="KW-0863">Zinc-finger</keyword>
<reference evidence="9" key="1">
    <citation type="journal article" date="2008" name="Nat. Genet.">
        <title>The Pristionchus pacificus genome provides a unique perspective on nematode lifestyle and parasitism.</title>
        <authorList>
            <person name="Dieterich C."/>
            <person name="Clifton S.W."/>
            <person name="Schuster L.N."/>
            <person name="Chinwalla A."/>
            <person name="Delehaunty K."/>
            <person name="Dinkelacker I."/>
            <person name="Fulton L."/>
            <person name="Fulton R."/>
            <person name="Godfrey J."/>
            <person name="Minx P."/>
            <person name="Mitreva M."/>
            <person name="Roeseler W."/>
            <person name="Tian H."/>
            <person name="Witte H."/>
            <person name="Yang S.P."/>
            <person name="Wilson R.K."/>
            <person name="Sommer R.J."/>
        </authorList>
    </citation>
    <scope>NUCLEOTIDE SEQUENCE [LARGE SCALE GENOMIC DNA]</scope>
    <source>
        <strain evidence="9">PS312</strain>
    </source>
</reference>
<dbReference type="SMART" id="SM00355">
    <property type="entry name" value="ZnF_C2H2"/>
    <property type="match status" value="10"/>
</dbReference>
<dbReference type="SUPFAM" id="SSF57667">
    <property type="entry name" value="beta-beta-alpha zinc fingers"/>
    <property type="match status" value="1"/>
</dbReference>
<evidence type="ECO:0000256" key="7">
    <source>
        <dbReference type="SAM" id="MobiDB-lite"/>
    </source>
</evidence>
<name>A0A2A6CYE1_PRIPA</name>
<feature type="region of interest" description="Disordered" evidence="7">
    <location>
        <begin position="562"/>
        <end position="593"/>
    </location>
</feature>
<dbReference type="Gene3D" id="3.30.160.60">
    <property type="entry name" value="Classic Zinc Finger"/>
    <property type="match status" value="1"/>
</dbReference>
<dbReference type="InterPro" id="IPR050888">
    <property type="entry name" value="ZnF_C2H2-type_TF"/>
</dbReference>
<feature type="region of interest" description="Disordered" evidence="7">
    <location>
        <begin position="313"/>
        <end position="342"/>
    </location>
</feature>
<dbReference type="GO" id="GO:0008270">
    <property type="term" value="F:zinc ion binding"/>
    <property type="evidence" value="ECO:0007669"/>
    <property type="project" value="UniProtKB-KW"/>
</dbReference>
<reference evidence="8" key="2">
    <citation type="submission" date="2022-06" db="UniProtKB">
        <authorList>
            <consortium name="EnsemblMetazoa"/>
        </authorList>
    </citation>
    <scope>IDENTIFICATION</scope>
    <source>
        <strain evidence="8">PS312</strain>
    </source>
</reference>
<accession>A0A8R1UQR1</accession>
<evidence type="ECO:0000313" key="9">
    <source>
        <dbReference type="Proteomes" id="UP000005239"/>
    </source>
</evidence>
<proteinExistence type="predicted"/>
<feature type="region of interest" description="Disordered" evidence="7">
    <location>
        <begin position="1066"/>
        <end position="1142"/>
    </location>
</feature>
<evidence type="ECO:0000256" key="3">
    <source>
        <dbReference type="ARBA" id="ARBA00022737"/>
    </source>
</evidence>
<gene>
    <name evidence="8" type="primary">WBGene00274740</name>
</gene>
<dbReference type="GO" id="GO:0000977">
    <property type="term" value="F:RNA polymerase II transcription regulatory region sequence-specific DNA binding"/>
    <property type="evidence" value="ECO:0000318"/>
    <property type="project" value="GO_Central"/>
</dbReference>
<evidence type="ECO:0000256" key="5">
    <source>
        <dbReference type="ARBA" id="ARBA00022833"/>
    </source>
</evidence>
<feature type="compositionally biased region" description="Polar residues" evidence="7">
    <location>
        <begin position="315"/>
        <end position="326"/>
    </location>
</feature>
<feature type="compositionally biased region" description="Polar residues" evidence="7">
    <location>
        <begin position="1079"/>
        <end position="1093"/>
    </location>
</feature>
<dbReference type="GO" id="GO:0006357">
    <property type="term" value="P:regulation of transcription by RNA polymerase II"/>
    <property type="evidence" value="ECO:0000318"/>
    <property type="project" value="GO_Central"/>
</dbReference>
<dbReference type="AlphaFoldDB" id="A0A2A6CYE1"/>
<dbReference type="GO" id="GO:0000981">
    <property type="term" value="F:DNA-binding transcription factor activity, RNA polymerase II-specific"/>
    <property type="evidence" value="ECO:0000318"/>
    <property type="project" value="GO_Central"/>
</dbReference>
<dbReference type="InterPro" id="IPR036236">
    <property type="entry name" value="Znf_C2H2_sf"/>
</dbReference>
<keyword evidence="2" id="KW-0479">Metal-binding</keyword>
<keyword evidence="6" id="KW-0539">Nucleus</keyword>
<accession>A0A2A6CYE1</accession>
<dbReference type="PROSITE" id="PS50157">
    <property type="entry name" value="ZINC_FINGER_C2H2_2"/>
    <property type="match status" value="1"/>
</dbReference>
<dbReference type="Proteomes" id="UP000005239">
    <property type="component" value="Unassembled WGS sequence"/>
</dbReference>
<evidence type="ECO:0000256" key="2">
    <source>
        <dbReference type="ARBA" id="ARBA00022723"/>
    </source>
</evidence>
<keyword evidence="3" id="KW-0677">Repeat</keyword>
<dbReference type="EnsemblMetazoa" id="PPA36371.1">
    <property type="protein sequence ID" value="PPA36371.1"/>
    <property type="gene ID" value="WBGene00274740"/>
</dbReference>
<feature type="compositionally biased region" description="Polar residues" evidence="7">
    <location>
        <begin position="1104"/>
        <end position="1121"/>
    </location>
</feature>
<keyword evidence="9" id="KW-1185">Reference proteome</keyword>
<evidence type="ECO:0000313" key="8">
    <source>
        <dbReference type="EnsemblMetazoa" id="PPA36371.1"/>
    </source>
</evidence>
<organism evidence="8 9">
    <name type="scientific">Pristionchus pacificus</name>
    <name type="common">Parasitic nematode worm</name>
    <dbReference type="NCBI Taxonomy" id="54126"/>
    <lineage>
        <taxon>Eukaryota</taxon>
        <taxon>Metazoa</taxon>
        <taxon>Ecdysozoa</taxon>
        <taxon>Nematoda</taxon>
        <taxon>Chromadorea</taxon>
        <taxon>Rhabditida</taxon>
        <taxon>Rhabditina</taxon>
        <taxon>Diplogasteromorpha</taxon>
        <taxon>Diplogasteroidea</taxon>
        <taxon>Neodiplogasteridae</taxon>
        <taxon>Pristionchus</taxon>
    </lineage>
</organism>
<comment type="subcellular location">
    <subcellularLocation>
        <location evidence="1">Nucleus</location>
    </subcellularLocation>
</comment>
<dbReference type="Pfam" id="PF13894">
    <property type="entry name" value="zf-C2H2_4"/>
    <property type="match status" value="1"/>
</dbReference>
<protein>
    <submittedName>
        <fullName evidence="8">Zinc finger protein</fullName>
    </submittedName>
</protein>
<evidence type="ECO:0000256" key="4">
    <source>
        <dbReference type="ARBA" id="ARBA00022771"/>
    </source>
</evidence>
<dbReference type="PROSITE" id="PS00028">
    <property type="entry name" value="ZINC_FINGER_C2H2_1"/>
    <property type="match status" value="2"/>
</dbReference>
<dbReference type="OrthoDB" id="10039931at2759"/>
<sequence>MNEAFRIRMGATKYVPARHSKELVKSFGFMQVATTGRLGPYITCPTSSELSVQPQASIQRFLCTGKKQLIGGSCPMCKLQLNEWREMKEHVKQCRRTHQHPLLMRTSYCPYCLKRLADAYSLSAHIQRCHSSTLHDLKTEVLKHGPGVEVTGFPVCAMSEPFPFTCSACGIGWPSAIGIAGHYMGSNVCGGYVVVNISHHAVVSDESRNRFTINRYDFASPTSCPYCTRVFDEAYGLSRHIKAVHEANLQEPECKQEPSSSTMKKTEPFCCTRCCSSFKSMEAWAEHYHRNIMECRPCYGDVHIIQNEGTVKATLENSKTNTTQPATIKEEPPEDPPSANGHATVAAATGTAAAADSQAASNGKAVVKEEPLEDWPSTSALGNGATATAIVKEEPLDEPSCSFTTKGASICEPPLKRIRILDKSAGSHRHPAYVQRSNTPQIFRCPLCPETFSTHSQYTVHLAECDKICEPIRLSQERERAFAQAQACCYCDKMRANAYVLGNHMMLDHEHTIMKLRRNHKMASEFLPFRCSACNVGFEDPRVLQNHFRLREEWEDMKQGAKVPETLPDDNDPSSDLWCPRDPAPRSTEYDDTQKTQCPECAEVWPRAQIKLHVKMEHPRYYYESAPFKCKKCKKHAFTCPWRYAEHYTKPCRSEMLPGPADVRELVCATRYDVVISKALAKPSTQIWGLPGIPENMGNEMRRCSYCSLTCSHEKMLQHLKKEHPRQHFADAPYQCHKCGDVGFYKFSLFKQHNKCNGTIPPSLQNSIYAITMKDVESAGVKRKDIPSYRSLIDTERRKFGTFTAFNRPLKCPHCDMWCSSMLTLAEHYSDGHKQVSDPFLCGGCGQIFNDVTRLRKHLFNQNLLGTTQCFDMAIVHDVRMTAKKSAPLDPPAHVNTMVSARSNYIKTEYPVASNWRTGTTTGTYRFDNAYLRQAEAKRTNLLLPIRPLSQMTKSPLLGERFVCTPEILAAQARAKQINHMIVQQHKSQSLREDRALLSAAYTSRIQAPVRTTPIVSRTPLATPSLATRQNPGSGPGSIVIRRPVQSTAPARPIARIIVPTQPSARAKYSIPAPPRQLGRNTINKGSAGTGISSVELAPRTRYVIQSSRQQPSQEPKQESATKLAANHGTNDDAWHEPFRIG</sequence>
<keyword evidence="5" id="KW-0862">Zinc</keyword>
<evidence type="ECO:0000256" key="6">
    <source>
        <dbReference type="ARBA" id="ARBA00023242"/>
    </source>
</evidence>
<evidence type="ECO:0000256" key="1">
    <source>
        <dbReference type="ARBA" id="ARBA00004123"/>
    </source>
</evidence>
<dbReference type="GO" id="GO:0005634">
    <property type="term" value="C:nucleus"/>
    <property type="evidence" value="ECO:0000318"/>
    <property type="project" value="GO_Central"/>
</dbReference>
<feature type="compositionally biased region" description="Basic and acidic residues" evidence="7">
    <location>
        <begin position="1130"/>
        <end position="1142"/>
    </location>
</feature>
<dbReference type="PANTHER" id="PTHR24406">
    <property type="entry name" value="TRANSCRIPTIONAL REPRESSOR CTCFL-RELATED"/>
    <property type="match status" value="1"/>
</dbReference>
<dbReference type="InterPro" id="IPR013087">
    <property type="entry name" value="Znf_C2H2_type"/>
</dbReference>